<feature type="domain" description="Guanylate kinase-like" evidence="14">
    <location>
        <begin position="16"/>
        <end position="197"/>
    </location>
</feature>
<dbReference type="CDD" id="cd00071">
    <property type="entry name" value="GMPK"/>
    <property type="match status" value="1"/>
</dbReference>
<dbReference type="InterPro" id="IPR008144">
    <property type="entry name" value="Guanylate_kin-like_dom"/>
</dbReference>
<organism evidence="15 16">
    <name type="scientific">Anatilimnocola aggregata</name>
    <dbReference type="NCBI Taxonomy" id="2528021"/>
    <lineage>
        <taxon>Bacteria</taxon>
        <taxon>Pseudomonadati</taxon>
        <taxon>Planctomycetota</taxon>
        <taxon>Planctomycetia</taxon>
        <taxon>Pirellulales</taxon>
        <taxon>Pirellulaceae</taxon>
        <taxon>Anatilimnocola</taxon>
    </lineage>
</organism>
<dbReference type="KEGG" id="aagg:ETAA8_52610"/>
<dbReference type="InterPro" id="IPR020590">
    <property type="entry name" value="Guanylate_kinase_CS"/>
</dbReference>
<dbReference type="RefSeq" id="WP_145095123.1">
    <property type="nucleotide sequence ID" value="NZ_CP036274.1"/>
</dbReference>
<dbReference type="Gene3D" id="3.40.50.300">
    <property type="entry name" value="P-loop containing nucleotide triphosphate hydrolases"/>
    <property type="match status" value="1"/>
</dbReference>
<reference evidence="15 16" key="1">
    <citation type="submission" date="2019-02" db="EMBL/GenBank/DDBJ databases">
        <title>Deep-cultivation of Planctomycetes and their phenomic and genomic characterization uncovers novel biology.</title>
        <authorList>
            <person name="Wiegand S."/>
            <person name="Jogler M."/>
            <person name="Boedeker C."/>
            <person name="Pinto D."/>
            <person name="Vollmers J."/>
            <person name="Rivas-Marin E."/>
            <person name="Kohn T."/>
            <person name="Peeters S.H."/>
            <person name="Heuer A."/>
            <person name="Rast P."/>
            <person name="Oberbeckmann S."/>
            <person name="Bunk B."/>
            <person name="Jeske O."/>
            <person name="Meyerdierks A."/>
            <person name="Storesund J.E."/>
            <person name="Kallscheuer N."/>
            <person name="Luecker S."/>
            <person name="Lage O.M."/>
            <person name="Pohl T."/>
            <person name="Merkel B.J."/>
            <person name="Hornburger P."/>
            <person name="Mueller R.-W."/>
            <person name="Bruemmer F."/>
            <person name="Labrenz M."/>
            <person name="Spormann A.M."/>
            <person name="Op den Camp H."/>
            <person name="Overmann J."/>
            <person name="Amann R."/>
            <person name="Jetten M.S.M."/>
            <person name="Mascher T."/>
            <person name="Medema M.H."/>
            <person name="Devos D.P."/>
            <person name="Kaster A.-K."/>
            <person name="Ovreas L."/>
            <person name="Rohde M."/>
            <person name="Galperin M.Y."/>
            <person name="Jogler C."/>
        </authorList>
    </citation>
    <scope>NUCLEOTIDE SEQUENCE [LARGE SCALE GENOMIC DNA]</scope>
    <source>
        <strain evidence="15 16">ETA_A8</strain>
    </source>
</reference>
<dbReference type="GO" id="GO:0004385">
    <property type="term" value="F:GMP kinase activity"/>
    <property type="evidence" value="ECO:0007669"/>
    <property type="project" value="UniProtKB-UniRule"/>
</dbReference>
<evidence type="ECO:0000256" key="3">
    <source>
        <dbReference type="ARBA" id="ARBA00005790"/>
    </source>
</evidence>
<comment type="function">
    <text evidence="1 13">Essential for recycling GMP and indirectly, cGMP.</text>
</comment>
<dbReference type="InterPro" id="IPR027417">
    <property type="entry name" value="P-loop_NTPase"/>
</dbReference>
<comment type="subcellular location">
    <subcellularLocation>
        <location evidence="2 13">Cytoplasm</location>
    </subcellularLocation>
</comment>
<dbReference type="PANTHER" id="PTHR23117:SF13">
    <property type="entry name" value="GUANYLATE KINASE"/>
    <property type="match status" value="1"/>
</dbReference>
<gene>
    <name evidence="13 15" type="primary">gmk</name>
    <name evidence="15" type="ORF">ETAA8_52610</name>
</gene>
<feature type="binding site" evidence="13">
    <location>
        <begin position="23"/>
        <end position="30"/>
    </location>
    <ligand>
        <name>ATP</name>
        <dbReference type="ChEBI" id="CHEBI:30616"/>
    </ligand>
</feature>
<dbReference type="GO" id="GO:0005829">
    <property type="term" value="C:cytosol"/>
    <property type="evidence" value="ECO:0007669"/>
    <property type="project" value="TreeGrafter"/>
</dbReference>
<sequence>MNLKPQSATSSAVKTGRMIVISGPSGAGKSTVVRKLLTDCSLPLALSVSATTRQPRAGEVHGQDYFFLPADEFDRRRRAGEFLECKEVFGRGDWYGTLQSQVAAGLEAGKWVILEIDVDGMRSVLERYPDTITIFIHSGGIDELERRLRTRNTDSDDAIRRRLEVARHELAYQNHYRHQILNDDVDQSVRQICEILLQLGA</sequence>
<dbReference type="OrthoDB" id="9808150at2"/>
<evidence type="ECO:0000256" key="5">
    <source>
        <dbReference type="ARBA" id="ARBA00016296"/>
    </source>
</evidence>
<comment type="catalytic activity">
    <reaction evidence="12 13">
        <text>GMP + ATP = GDP + ADP</text>
        <dbReference type="Rhea" id="RHEA:20780"/>
        <dbReference type="ChEBI" id="CHEBI:30616"/>
        <dbReference type="ChEBI" id="CHEBI:58115"/>
        <dbReference type="ChEBI" id="CHEBI:58189"/>
        <dbReference type="ChEBI" id="CHEBI:456216"/>
        <dbReference type="EC" id="2.7.4.8"/>
    </reaction>
</comment>
<evidence type="ECO:0000256" key="2">
    <source>
        <dbReference type="ARBA" id="ARBA00004496"/>
    </source>
</evidence>
<evidence type="ECO:0000256" key="12">
    <source>
        <dbReference type="ARBA" id="ARBA00048594"/>
    </source>
</evidence>
<dbReference type="GO" id="GO:0005524">
    <property type="term" value="F:ATP binding"/>
    <property type="evidence" value="ECO:0007669"/>
    <property type="project" value="UniProtKB-UniRule"/>
</dbReference>
<evidence type="ECO:0000256" key="10">
    <source>
        <dbReference type="ARBA" id="ARBA00022840"/>
    </source>
</evidence>
<keyword evidence="9 13" id="KW-0418">Kinase</keyword>
<keyword evidence="8 13" id="KW-0547">Nucleotide-binding</keyword>
<evidence type="ECO:0000256" key="11">
    <source>
        <dbReference type="ARBA" id="ARBA00030128"/>
    </source>
</evidence>
<evidence type="ECO:0000256" key="8">
    <source>
        <dbReference type="ARBA" id="ARBA00022741"/>
    </source>
</evidence>
<evidence type="ECO:0000256" key="6">
    <source>
        <dbReference type="ARBA" id="ARBA00022490"/>
    </source>
</evidence>
<protein>
    <recommendedName>
        <fullName evidence="5 13">Guanylate kinase</fullName>
        <ecNumber evidence="4 13">2.7.4.8</ecNumber>
    </recommendedName>
    <alternativeName>
        <fullName evidence="11 13">GMP kinase</fullName>
    </alternativeName>
</protein>
<comment type="similarity">
    <text evidence="3 13">Belongs to the guanylate kinase family.</text>
</comment>
<dbReference type="EMBL" id="CP036274">
    <property type="protein sequence ID" value="QDU30142.1"/>
    <property type="molecule type" value="Genomic_DNA"/>
</dbReference>
<dbReference type="NCBIfam" id="TIGR03263">
    <property type="entry name" value="guanyl_kin"/>
    <property type="match status" value="1"/>
</dbReference>
<dbReference type="PROSITE" id="PS50052">
    <property type="entry name" value="GUANYLATE_KINASE_2"/>
    <property type="match status" value="1"/>
</dbReference>
<accession>A0A517YIU9</accession>
<dbReference type="FunFam" id="3.30.63.10:FF:000005">
    <property type="entry name" value="Guanylate kinase"/>
    <property type="match status" value="1"/>
</dbReference>
<evidence type="ECO:0000256" key="7">
    <source>
        <dbReference type="ARBA" id="ARBA00022679"/>
    </source>
</evidence>
<dbReference type="Pfam" id="PF00625">
    <property type="entry name" value="Guanylate_kin"/>
    <property type="match status" value="1"/>
</dbReference>
<dbReference type="InterPro" id="IPR017665">
    <property type="entry name" value="Guanylate_kinase"/>
</dbReference>
<dbReference type="Gene3D" id="3.30.63.10">
    <property type="entry name" value="Guanylate Kinase phosphate binding domain"/>
    <property type="match status" value="1"/>
</dbReference>
<dbReference type="SUPFAM" id="SSF52540">
    <property type="entry name" value="P-loop containing nucleoside triphosphate hydrolases"/>
    <property type="match status" value="1"/>
</dbReference>
<dbReference type="PROSITE" id="PS00856">
    <property type="entry name" value="GUANYLATE_KINASE_1"/>
    <property type="match status" value="1"/>
</dbReference>
<dbReference type="AlphaFoldDB" id="A0A517YIU9"/>
<proteinExistence type="inferred from homology"/>
<dbReference type="HAMAP" id="MF_00328">
    <property type="entry name" value="Guanylate_kinase"/>
    <property type="match status" value="1"/>
</dbReference>
<keyword evidence="16" id="KW-1185">Reference proteome</keyword>
<evidence type="ECO:0000256" key="1">
    <source>
        <dbReference type="ARBA" id="ARBA00003531"/>
    </source>
</evidence>
<dbReference type="Proteomes" id="UP000315017">
    <property type="component" value="Chromosome"/>
</dbReference>
<dbReference type="SMART" id="SM00072">
    <property type="entry name" value="GuKc"/>
    <property type="match status" value="1"/>
</dbReference>
<dbReference type="InterPro" id="IPR008145">
    <property type="entry name" value="GK/Ca_channel_bsu"/>
</dbReference>
<dbReference type="EC" id="2.7.4.8" evidence="4 13"/>
<keyword evidence="10 13" id="KW-0067">ATP-binding</keyword>
<dbReference type="PANTHER" id="PTHR23117">
    <property type="entry name" value="GUANYLATE KINASE-RELATED"/>
    <property type="match status" value="1"/>
</dbReference>
<evidence type="ECO:0000256" key="9">
    <source>
        <dbReference type="ARBA" id="ARBA00022777"/>
    </source>
</evidence>
<evidence type="ECO:0000313" key="15">
    <source>
        <dbReference type="EMBL" id="QDU30142.1"/>
    </source>
</evidence>
<evidence type="ECO:0000256" key="13">
    <source>
        <dbReference type="HAMAP-Rule" id="MF_00328"/>
    </source>
</evidence>
<evidence type="ECO:0000259" key="14">
    <source>
        <dbReference type="PROSITE" id="PS50052"/>
    </source>
</evidence>
<name>A0A517YIU9_9BACT</name>
<keyword evidence="6 13" id="KW-0963">Cytoplasm</keyword>
<evidence type="ECO:0000256" key="4">
    <source>
        <dbReference type="ARBA" id="ARBA00012961"/>
    </source>
</evidence>
<keyword evidence="7 13" id="KW-0808">Transferase</keyword>
<evidence type="ECO:0000313" key="16">
    <source>
        <dbReference type="Proteomes" id="UP000315017"/>
    </source>
</evidence>